<dbReference type="SUPFAM" id="SSF55729">
    <property type="entry name" value="Acyl-CoA N-acyltransferases (Nat)"/>
    <property type="match status" value="1"/>
</dbReference>
<feature type="domain" description="N-acetyltransferase" evidence="4">
    <location>
        <begin position="1"/>
        <end position="157"/>
    </location>
</feature>
<evidence type="ECO:0000313" key="5">
    <source>
        <dbReference type="EMBL" id="PIL38082.1"/>
    </source>
</evidence>
<dbReference type="Gene3D" id="3.40.630.30">
    <property type="match status" value="1"/>
</dbReference>
<sequence>MLIRAANEDDWALLRQIRLDALCDAPTAFGVSHATAAANSDTQWRDRASGRGPAYFVLALVNGVAVGLAGGVISASAEPALIAMWVRPAHRGAAVAAGLVGAIKQWAVGHGHERLVLSVSPDNERAAAFYRKQGFRFLPEWEVLESDPQIQLQKMVWQAAS</sequence>
<dbReference type="EMBL" id="PDOB01000048">
    <property type="protein sequence ID" value="PIL38082.1"/>
    <property type="molecule type" value="Genomic_DNA"/>
</dbReference>
<evidence type="ECO:0000313" key="6">
    <source>
        <dbReference type="Proteomes" id="UP000228593"/>
    </source>
</evidence>
<keyword evidence="1 5" id="KW-0808">Transferase</keyword>
<evidence type="ECO:0000256" key="2">
    <source>
        <dbReference type="ARBA" id="ARBA00023315"/>
    </source>
</evidence>
<keyword evidence="3" id="KW-1133">Transmembrane helix</keyword>
<evidence type="ECO:0000256" key="1">
    <source>
        <dbReference type="ARBA" id="ARBA00022679"/>
    </source>
</evidence>
<dbReference type="InterPro" id="IPR000182">
    <property type="entry name" value="GNAT_dom"/>
</dbReference>
<reference evidence="5 6" key="1">
    <citation type="submission" date="2017-10" db="EMBL/GenBank/DDBJ databases">
        <title>Massilia psychrophilum sp. nov., a novel purple-pigmented bacterium isolated from Tianshan glacier, Xinjiang Municipality, China.</title>
        <authorList>
            <person name="Wang H."/>
        </authorList>
    </citation>
    <scope>NUCLEOTIDE SEQUENCE [LARGE SCALE GENOMIC DNA]</scope>
    <source>
        <strain evidence="5 6">JCM 30813</strain>
    </source>
</reference>
<proteinExistence type="predicted"/>
<comment type="caution">
    <text evidence="5">The sequence shown here is derived from an EMBL/GenBank/DDBJ whole genome shotgun (WGS) entry which is preliminary data.</text>
</comment>
<dbReference type="RefSeq" id="WP_099917663.1">
    <property type="nucleotide sequence ID" value="NZ_BMHS01000026.1"/>
</dbReference>
<protein>
    <submittedName>
        <fullName evidence="5">GNAT family N-acetyltransferase</fullName>
    </submittedName>
</protein>
<dbReference type="Proteomes" id="UP000228593">
    <property type="component" value="Unassembled WGS sequence"/>
</dbReference>
<dbReference type="PANTHER" id="PTHR43877:SF2">
    <property type="entry name" value="AMINOALKYLPHOSPHONATE N-ACETYLTRANSFERASE-RELATED"/>
    <property type="match status" value="1"/>
</dbReference>
<gene>
    <name evidence="5" type="ORF">CR103_19855</name>
</gene>
<feature type="transmembrane region" description="Helical" evidence="3">
    <location>
        <begin position="54"/>
        <end position="77"/>
    </location>
</feature>
<dbReference type="PROSITE" id="PS51186">
    <property type="entry name" value="GNAT"/>
    <property type="match status" value="1"/>
</dbReference>
<dbReference type="PANTHER" id="PTHR43877">
    <property type="entry name" value="AMINOALKYLPHOSPHONATE N-ACETYLTRANSFERASE-RELATED-RELATED"/>
    <property type="match status" value="1"/>
</dbReference>
<dbReference type="InterPro" id="IPR016181">
    <property type="entry name" value="Acyl_CoA_acyltransferase"/>
</dbReference>
<dbReference type="InterPro" id="IPR050832">
    <property type="entry name" value="Bact_Acetyltransf"/>
</dbReference>
<name>A0A2G8SWG7_9BURK</name>
<keyword evidence="3" id="KW-0812">Transmembrane</keyword>
<accession>A0A2G8SWG7</accession>
<keyword evidence="6" id="KW-1185">Reference proteome</keyword>
<evidence type="ECO:0000259" key="4">
    <source>
        <dbReference type="PROSITE" id="PS51186"/>
    </source>
</evidence>
<dbReference type="Pfam" id="PF00583">
    <property type="entry name" value="Acetyltransf_1"/>
    <property type="match status" value="1"/>
</dbReference>
<keyword evidence="2" id="KW-0012">Acyltransferase</keyword>
<organism evidence="5 6">
    <name type="scientific">Massilia psychrophila</name>
    <dbReference type="NCBI Taxonomy" id="1603353"/>
    <lineage>
        <taxon>Bacteria</taxon>
        <taxon>Pseudomonadati</taxon>
        <taxon>Pseudomonadota</taxon>
        <taxon>Betaproteobacteria</taxon>
        <taxon>Burkholderiales</taxon>
        <taxon>Oxalobacteraceae</taxon>
        <taxon>Telluria group</taxon>
        <taxon>Massilia</taxon>
    </lineage>
</organism>
<evidence type="ECO:0000256" key="3">
    <source>
        <dbReference type="SAM" id="Phobius"/>
    </source>
</evidence>
<dbReference type="OrthoDB" id="9796129at2"/>
<dbReference type="AlphaFoldDB" id="A0A2G8SWG7"/>
<keyword evidence="3" id="KW-0472">Membrane</keyword>
<dbReference type="GO" id="GO:0016747">
    <property type="term" value="F:acyltransferase activity, transferring groups other than amino-acyl groups"/>
    <property type="evidence" value="ECO:0007669"/>
    <property type="project" value="InterPro"/>
</dbReference>